<evidence type="ECO:0000259" key="2">
    <source>
        <dbReference type="Pfam" id="PF13229"/>
    </source>
</evidence>
<dbReference type="AlphaFoldDB" id="X1LXC6"/>
<dbReference type="NCBIfam" id="TIGR03804">
    <property type="entry name" value="para_beta_helix"/>
    <property type="match status" value="1"/>
</dbReference>
<organism evidence="3">
    <name type="scientific">marine sediment metagenome</name>
    <dbReference type="NCBI Taxonomy" id="412755"/>
    <lineage>
        <taxon>unclassified sequences</taxon>
        <taxon>metagenomes</taxon>
        <taxon>ecological metagenomes</taxon>
    </lineage>
</organism>
<dbReference type="InterPro" id="IPR012334">
    <property type="entry name" value="Pectin_lyas_fold"/>
</dbReference>
<sequence length="301" mass="31753">TGGCVYMKEGTYNINDSIVIANNNISIIGCGPSTIIQTATNITMIDASGSDNILTEKIQIIGAGVLANLNYGIYIYNSDNSIVRNCWISGCGNFVIRVSSSDDVLVEGNNIKNNWSSGIVWTNASLRGIVINNLCSSNANQGIDLSSGCDYSIITGNQCNLSSNSEGVALTESDFCIITNNECNNNLTHGINLTNCDKCDVEGNICDDNNRGNISYNGINIDYTSDGNTIVGNICTTSRANGSGISIDNDSNENIISSNECSGNGTWGIKIVNANCDKNLVTGNICLNNTTGAIQDLGTNT</sequence>
<proteinExistence type="predicted"/>
<dbReference type="Pfam" id="PF05048">
    <property type="entry name" value="NosD"/>
    <property type="match status" value="1"/>
</dbReference>
<dbReference type="Pfam" id="PF13229">
    <property type="entry name" value="Beta_helix"/>
    <property type="match status" value="1"/>
</dbReference>
<feature type="non-terminal residue" evidence="3">
    <location>
        <position position="1"/>
    </location>
</feature>
<dbReference type="SMART" id="SM00710">
    <property type="entry name" value="PbH1"/>
    <property type="match status" value="9"/>
</dbReference>
<dbReference type="InterPro" id="IPR006626">
    <property type="entry name" value="PbH1"/>
</dbReference>
<feature type="domain" description="Right handed beta helix" evidence="2">
    <location>
        <begin position="12"/>
        <end position="158"/>
    </location>
</feature>
<gene>
    <name evidence="3" type="ORF">S06H3_25737</name>
</gene>
<accession>X1LXC6</accession>
<dbReference type="Gene3D" id="2.160.20.10">
    <property type="entry name" value="Single-stranded right-handed beta-helix, Pectin lyase-like"/>
    <property type="match status" value="2"/>
</dbReference>
<dbReference type="InterPro" id="IPR011050">
    <property type="entry name" value="Pectin_lyase_fold/virulence"/>
</dbReference>
<dbReference type="InterPro" id="IPR007742">
    <property type="entry name" value="NosD_dom"/>
</dbReference>
<feature type="domain" description="Periplasmic copper-binding protein NosD beta helix" evidence="1">
    <location>
        <begin position="161"/>
        <end position="291"/>
    </location>
</feature>
<evidence type="ECO:0000259" key="1">
    <source>
        <dbReference type="Pfam" id="PF05048"/>
    </source>
</evidence>
<name>X1LXC6_9ZZZZ</name>
<comment type="caution">
    <text evidence="3">The sequence shown here is derived from an EMBL/GenBank/DDBJ whole genome shotgun (WGS) entry which is preliminary data.</text>
</comment>
<dbReference type="InterPro" id="IPR039448">
    <property type="entry name" value="Beta_helix"/>
</dbReference>
<protein>
    <submittedName>
        <fullName evidence="3">Uncharacterized protein</fullName>
    </submittedName>
</protein>
<dbReference type="InterPro" id="IPR022441">
    <property type="entry name" value="Para_beta_helix_rpt-2"/>
</dbReference>
<dbReference type="EMBL" id="BARV01014829">
    <property type="protein sequence ID" value="GAI23728.1"/>
    <property type="molecule type" value="Genomic_DNA"/>
</dbReference>
<reference evidence="3" key="1">
    <citation type="journal article" date="2014" name="Front. Microbiol.">
        <title>High frequency of phylogenetically diverse reductive dehalogenase-homologous genes in deep subseafloor sedimentary metagenomes.</title>
        <authorList>
            <person name="Kawai M."/>
            <person name="Futagami T."/>
            <person name="Toyoda A."/>
            <person name="Takaki Y."/>
            <person name="Nishi S."/>
            <person name="Hori S."/>
            <person name="Arai W."/>
            <person name="Tsubouchi T."/>
            <person name="Morono Y."/>
            <person name="Uchiyama I."/>
            <person name="Ito T."/>
            <person name="Fujiyama A."/>
            <person name="Inagaki F."/>
            <person name="Takami H."/>
        </authorList>
    </citation>
    <scope>NUCLEOTIDE SEQUENCE</scope>
    <source>
        <strain evidence="3">Expedition CK06-06</strain>
    </source>
</reference>
<dbReference type="SUPFAM" id="SSF51126">
    <property type="entry name" value="Pectin lyase-like"/>
    <property type="match status" value="2"/>
</dbReference>
<feature type="non-terminal residue" evidence="3">
    <location>
        <position position="301"/>
    </location>
</feature>
<evidence type="ECO:0000313" key="3">
    <source>
        <dbReference type="EMBL" id="GAI23728.1"/>
    </source>
</evidence>